<keyword evidence="1" id="KW-0479">Metal-binding</keyword>
<keyword evidence="2" id="KW-0456">Lyase</keyword>
<dbReference type="Proteomes" id="UP001273166">
    <property type="component" value="Unassembled WGS sequence"/>
</dbReference>
<dbReference type="PANTHER" id="PTHR22789:SF0">
    <property type="entry name" value="3-OXO-TETRONATE 4-PHOSPHATE DECARBOXYLASE-RELATED"/>
    <property type="match status" value="1"/>
</dbReference>
<dbReference type="GO" id="GO:0019323">
    <property type="term" value="P:pentose catabolic process"/>
    <property type="evidence" value="ECO:0007669"/>
    <property type="project" value="TreeGrafter"/>
</dbReference>
<dbReference type="GeneID" id="87889192"/>
<dbReference type="GO" id="GO:0005829">
    <property type="term" value="C:cytosol"/>
    <property type="evidence" value="ECO:0007669"/>
    <property type="project" value="TreeGrafter"/>
</dbReference>
<evidence type="ECO:0000256" key="2">
    <source>
        <dbReference type="ARBA" id="ARBA00023239"/>
    </source>
</evidence>
<comment type="caution">
    <text evidence="4">The sequence shown here is derived from an EMBL/GenBank/DDBJ whole genome shotgun (WGS) entry which is preliminary data.</text>
</comment>
<dbReference type="GO" id="GO:0046872">
    <property type="term" value="F:metal ion binding"/>
    <property type="evidence" value="ECO:0007669"/>
    <property type="project" value="UniProtKB-KW"/>
</dbReference>
<feature type="domain" description="Class II aldolase/adducin N-terminal" evidence="3">
    <location>
        <begin position="11"/>
        <end position="210"/>
    </location>
</feature>
<organism evidence="4 5">
    <name type="scientific">Chaetomium strumarium</name>
    <dbReference type="NCBI Taxonomy" id="1170767"/>
    <lineage>
        <taxon>Eukaryota</taxon>
        <taxon>Fungi</taxon>
        <taxon>Dikarya</taxon>
        <taxon>Ascomycota</taxon>
        <taxon>Pezizomycotina</taxon>
        <taxon>Sordariomycetes</taxon>
        <taxon>Sordariomycetidae</taxon>
        <taxon>Sordariales</taxon>
        <taxon>Chaetomiaceae</taxon>
        <taxon>Chaetomium</taxon>
    </lineage>
</organism>
<dbReference type="Pfam" id="PF00596">
    <property type="entry name" value="Aldolase_II"/>
    <property type="match status" value="1"/>
</dbReference>
<evidence type="ECO:0000259" key="3">
    <source>
        <dbReference type="SMART" id="SM01007"/>
    </source>
</evidence>
<protein>
    <submittedName>
        <fullName evidence="4">Class II aldolase and Adducin N-terminal domain-containing protein</fullName>
    </submittedName>
</protein>
<dbReference type="EMBL" id="JAUDZG010000004">
    <property type="protein sequence ID" value="KAK3305028.1"/>
    <property type="molecule type" value="Genomic_DNA"/>
</dbReference>
<proteinExistence type="predicted"/>
<gene>
    <name evidence="4" type="ORF">B0T15DRAFT_554791</name>
</gene>
<evidence type="ECO:0000313" key="4">
    <source>
        <dbReference type="EMBL" id="KAK3305028.1"/>
    </source>
</evidence>
<name>A0AAJ0M144_9PEZI</name>
<keyword evidence="5" id="KW-1185">Reference proteome</keyword>
<dbReference type="SMART" id="SM01007">
    <property type="entry name" value="Aldolase_II"/>
    <property type="match status" value="1"/>
</dbReference>
<dbReference type="PANTHER" id="PTHR22789">
    <property type="entry name" value="FUCULOSE PHOSPHATE ALDOLASE"/>
    <property type="match status" value="1"/>
</dbReference>
<accession>A0AAJ0M144</accession>
<dbReference type="Gene3D" id="3.40.225.10">
    <property type="entry name" value="Class II aldolase/adducin N-terminal domain"/>
    <property type="match status" value="1"/>
</dbReference>
<dbReference type="GO" id="GO:0016832">
    <property type="term" value="F:aldehyde-lyase activity"/>
    <property type="evidence" value="ECO:0007669"/>
    <property type="project" value="TreeGrafter"/>
</dbReference>
<dbReference type="AlphaFoldDB" id="A0AAJ0M144"/>
<dbReference type="InterPro" id="IPR050197">
    <property type="entry name" value="Aldolase_class_II_sugar_metab"/>
</dbReference>
<sequence>MDSPKLTELLATYVHAVHILHHHGVLDGFGHLSVRNPEDPATFFMMYQKAPVLVSGLDDIGLYYVSDADSVLENTRAPPVERFIHSEIYKRFPDVNVVLHGHPEELIPYSNSDLSLRVAVYMAGFLGHRVSKFDITKYYLPDDPQDFLVRNQRLGEGLAKTFDANGYLVDSERRHNLVLMRNHGFTSIAADIKTATYQGIYALVNARAQSETIKVRQAYGGAELTLATKITYLNPQQIAESWQAERELVEIPWAGWLREVKVNPLYVNRLDPDRGAD</sequence>
<dbReference type="SUPFAM" id="SSF53639">
    <property type="entry name" value="AraD/HMP-PK domain-like"/>
    <property type="match status" value="1"/>
</dbReference>
<dbReference type="InterPro" id="IPR001303">
    <property type="entry name" value="Aldolase_II/adducin_N"/>
</dbReference>
<evidence type="ECO:0000313" key="5">
    <source>
        <dbReference type="Proteomes" id="UP001273166"/>
    </source>
</evidence>
<reference evidence="4" key="2">
    <citation type="submission" date="2023-06" db="EMBL/GenBank/DDBJ databases">
        <authorList>
            <consortium name="Lawrence Berkeley National Laboratory"/>
            <person name="Mondo S.J."/>
            <person name="Hensen N."/>
            <person name="Bonometti L."/>
            <person name="Westerberg I."/>
            <person name="Brannstrom I.O."/>
            <person name="Guillou S."/>
            <person name="Cros-Aarteil S."/>
            <person name="Calhoun S."/>
            <person name="Haridas S."/>
            <person name="Kuo A."/>
            <person name="Pangilinan J."/>
            <person name="Riley R."/>
            <person name="Labutti K."/>
            <person name="Andreopoulos B."/>
            <person name="Lipzen A."/>
            <person name="Chen C."/>
            <person name="Yanf M."/>
            <person name="Daum C."/>
            <person name="Ng V."/>
            <person name="Clum A."/>
            <person name="Steindorff A."/>
            <person name="Ohm R."/>
            <person name="Martin F."/>
            <person name="Silar P."/>
            <person name="Natvig D."/>
            <person name="Lalanne C."/>
            <person name="Gautier V."/>
            <person name="Ament-Velasquez S.L."/>
            <person name="Kruys A."/>
            <person name="Hutchinson M.I."/>
            <person name="Powell A.J."/>
            <person name="Barry K."/>
            <person name="Miller A.N."/>
            <person name="Grigoriev I.V."/>
            <person name="Debuchy R."/>
            <person name="Gladieux P."/>
            <person name="Thoren M.H."/>
            <person name="Johannesson H."/>
        </authorList>
    </citation>
    <scope>NUCLEOTIDE SEQUENCE</scope>
    <source>
        <strain evidence="4">CBS 333.67</strain>
    </source>
</reference>
<reference evidence="4" key="1">
    <citation type="journal article" date="2023" name="Mol. Phylogenet. Evol.">
        <title>Genome-scale phylogeny and comparative genomics of the fungal order Sordariales.</title>
        <authorList>
            <person name="Hensen N."/>
            <person name="Bonometti L."/>
            <person name="Westerberg I."/>
            <person name="Brannstrom I.O."/>
            <person name="Guillou S."/>
            <person name="Cros-Aarteil S."/>
            <person name="Calhoun S."/>
            <person name="Haridas S."/>
            <person name="Kuo A."/>
            <person name="Mondo S."/>
            <person name="Pangilinan J."/>
            <person name="Riley R."/>
            <person name="LaButti K."/>
            <person name="Andreopoulos B."/>
            <person name="Lipzen A."/>
            <person name="Chen C."/>
            <person name="Yan M."/>
            <person name="Daum C."/>
            <person name="Ng V."/>
            <person name="Clum A."/>
            <person name="Steindorff A."/>
            <person name="Ohm R.A."/>
            <person name="Martin F."/>
            <person name="Silar P."/>
            <person name="Natvig D.O."/>
            <person name="Lalanne C."/>
            <person name="Gautier V."/>
            <person name="Ament-Velasquez S.L."/>
            <person name="Kruys A."/>
            <person name="Hutchinson M.I."/>
            <person name="Powell A.J."/>
            <person name="Barry K."/>
            <person name="Miller A.N."/>
            <person name="Grigoriev I.V."/>
            <person name="Debuchy R."/>
            <person name="Gladieux P."/>
            <person name="Hiltunen Thoren M."/>
            <person name="Johannesson H."/>
        </authorList>
    </citation>
    <scope>NUCLEOTIDE SEQUENCE</scope>
    <source>
        <strain evidence="4">CBS 333.67</strain>
    </source>
</reference>
<dbReference type="RefSeq" id="XP_062720808.1">
    <property type="nucleotide sequence ID" value="XM_062870363.1"/>
</dbReference>
<dbReference type="InterPro" id="IPR036409">
    <property type="entry name" value="Aldolase_II/adducin_N_sf"/>
</dbReference>
<evidence type="ECO:0000256" key="1">
    <source>
        <dbReference type="ARBA" id="ARBA00022723"/>
    </source>
</evidence>